<dbReference type="GO" id="GO:0098796">
    <property type="term" value="C:membrane protein complex"/>
    <property type="evidence" value="ECO:0007669"/>
    <property type="project" value="UniProtKB-ARBA"/>
</dbReference>
<name>A0A6G7Y6R4_9ACTN</name>
<dbReference type="PANTHER" id="PTHR24220">
    <property type="entry name" value="IMPORT ATP-BINDING PROTEIN"/>
    <property type="match status" value="1"/>
</dbReference>
<dbReference type="RefSeq" id="WP_166233383.1">
    <property type="nucleotide sequence ID" value="NZ_CP049865.1"/>
</dbReference>
<dbReference type="GO" id="GO:0022857">
    <property type="term" value="F:transmembrane transporter activity"/>
    <property type="evidence" value="ECO:0007669"/>
    <property type="project" value="UniProtKB-ARBA"/>
</dbReference>
<dbReference type="EMBL" id="CP049865">
    <property type="protein sequence ID" value="QIK72307.1"/>
    <property type="molecule type" value="Genomic_DNA"/>
</dbReference>
<keyword evidence="2" id="KW-0547">Nucleotide-binding</keyword>
<dbReference type="PROSITE" id="PS50893">
    <property type="entry name" value="ABC_TRANSPORTER_2"/>
    <property type="match status" value="1"/>
</dbReference>
<dbReference type="GO" id="GO:0016887">
    <property type="term" value="F:ATP hydrolysis activity"/>
    <property type="evidence" value="ECO:0007669"/>
    <property type="project" value="InterPro"/>
</dbReference>
<dbReference type="CDD" id="cd03255">
    <property type="entry name" value="ABC_MJ0796_LolCDE_FtsE"/>
    <property type="match status" value="1"/>
</dbReference>
<evidence type="ECO:0000256" key="1">
    <source>
        <dbReference type="ARBA" id="ARBA00022448"/>
    </source>
</evidence>
<dbReference type="PANTHER" id="PTHR24220:SF685">
    <property type="entry name" value="ABC TRANSPORTER RELATED"/>
    <property type="match status" value="1"/>
</dbReference>
<dbReference type="PROSITE" id="PS00211">
    <property type="entry name" value="ABC_TRANSPORTER_1"/>
    <property type="match status" value="1"/>
</dbReference>
<evidence type="ECO:0000313" key="6">
    <source>
        <dbReference type="EMBL" id="QIK72307.1"/>
    </source>
</evidence>
<dbReference type="InterPro" id="IPR027417">
    <property type="entry name" value="P-loop_NTPase"/>
</dbReference>
<evidence type="ECO:0000256" key="4">
    <source>
        <dbReference type="SAM" id="MobiDB-lite"/>
    </source>
</evidence>
<dbReference type="InterPro" id="IPR003439">
    <property type="entry name" value="ABC_transporter-like_ATP-bd"/>
</dbReference>
<gene>
    <name evidence="6" type="ORF">G7070_08545</name>
</gene>
<keyword evidence="3 6" id="KW-0067">ATP-binding</keyword>
<reference evidence="6 7" key="1">
    <citation type="submission" date="2020-03" db="EMBL/GenBank/DDBJ databases">
        <title>Propioniciclava sp. nov., isolated from Hydrophilus acuminatus.</title>
        <authorList>
            <person name="Hyun D.-W."/>
            <person name="Bae J.-W."/>
        </authorList>
    </citation>
    <scope>NUCLEOTIDE SEQUENCE [LARGE SCALE GENOMIC DNA]</scope>
    <source>
        <strain evidence="6 7">HDW11</strain>
    </source>
</reference>
<dbReference type="Proteomes" id="UP000501058">
    <property type="component" value="Chromosome"/>
</dbReference>
<keyword evidence="1" id="KW-0813">Transport</keyword>
<evidence type="ECO:0000256" key="2">
    <source>
        <dbReference type="ARBA" id="ARBA00022741"/>
    </source>
</evidence>
<organism evidence="6 7">
    <name type="scientific">Propioniciclava coleopterorum</name>
    <dbReference type="NCBI Taxonomy" id="2714937"/>
    <lineage>
        <taxon>Bacteria</taxon>
        <taxon>Bacillati</taxon>
        <taxon>Actinomycetota</taxon>
        <taxon>Actinomycetes</taxon>
        <taxon>Propionibacteriales</taxon>
        <taxon>Propionibacteriaceae</taxon>
        <taxon>Propioniciclava</taxon>
    </lineage>
</organism>
<keyword evidence="7" id="KW-1185">Reference proteome</keyword>
<dbReference type="FunFam" id="3.40.50.300:FF:000032">
    <property type="entry name" value="Export ABC transporter ATP-binding protein"/>
    <property type="match status" value="1"/>
</dbReference>
<proteinExistence type="predicted"/>
<dbReference type="InterPro" id="IPR017911">
    <property type="entry name" value="MacB-like_ATP-bd"/>
</dbReference>
<sequence length="278" mass="28941">MTEPVPSRALPDDGAVRPVVAPRHARRSAAPRHAERDASPRRAIAPGTPPPAVEARALRKVYGEGDTAVEALRGVDVSFARGTFTAVMGASGSGKSTLMHCLAGLDRASAGSVSIGGVELGTLGDDDLTRLRRDKVGFVFQAFNLLPTLTAAQNITLPLELAGRRVDPDALAAVVDQLGLADRVDHRPSELSGGQQQRVAIARALIARPDVVFADEPTGALDSVTGHALLAELRRAVDEDGQTIIMVTHDPAAAAYAHRRLTLADGLLVGDDAGAASV</sequence>
<dbReference type="InterPro" id="IPR003593">
    <property type="entry name" value="AAA+_ATPase"/>
</dbReference>
<evidence type="ECO:0000259" key="5">
    <source>
        <dbReference type="PROSITE" id="PS50893"/>
    </source>
</evidence>
<dbReference type="KEGG" id="prv:G7070_08545"/>
<dbReference type="Gene3D" id="3.40.50.300">
    <property type="entry name" value="P-loop containing nucleotide triphosphate hydrolases"/>
    <property type="match status" value="1"/>
</dbReference>
<dbReference type="InterPro" id="IPR017871">
    <property type="entry name" value="ABC_transporter-like_CS"/>
</dbReference>
<protein>
    <submittedName>
        <fullName evidence="6">ABC transporter ATP-binding protein</fullName>
    </submittedName>
</protein>
<evidence type="ECO:0000313" key="7">
    <source>
        <dbReference type="Proteomes" id="UP000501058"/>
    </source>
</evidence>
<dbReference type="AlphaFoldDB" id="A0A6G7Y6R4"/>
<dbReference type="GO" id="GO:0005886">
    <property type="term" value="C:plasma membrane"/>
    <property type="evidence" value="ECO:0007669"/>
    <property type="project" value="TreeGrafter"/>
</dbReference>
<feature type="domain" description="ABC transporter" evidence="5">
    <location>
        <begin position="53"/>
        <end position="278"/>
    </location>
</feature>
<accession>A0A6G7Y6R4</accession>
<evidence type="ECO:0000256" key="3">
    <source>
        <dbReference type="ARBA" id="ARBA00022840"/>
    </source>
</evidence>
<dbReference type="GO" id="GO:0005524">
    <property type="term" value="F:ATP binding"/>
    <property type="evidence" value="ECO:0007669"/>
    <property type="project" value="UniProtKB-KW"/>
</dbReference>
<dbReference type="Pfam" id="PF00005">
    <property type="entry name" value="ABC_tran"/>
    <property type="match status" value="1"/>
</dbReference>
<dbReference type="InterPro" id="IPR015854">
    <property type="entry name" value="ABC_transpr_LolD-like"/>
</dbReference>
<dbReference type="SMART" id="SM00382">
    <property type="entry name" value="AAA"/>
    <property type="match status" value="1"/>
</dbReference>
<dbReference type="SUPFAM" id="SSF52540">
    <property type="entry name" value="P-loop containing nucleoside triphosphate hydrolases"/>
    <property type="match status" value="1"/>
</dbReference>
<feature type="region of interest" description="Disordered" evidence="4">
    <location>
        <begin position="1"/>
        <end position="52"/>
    </location>
</feature>